<evidence type="ECO:0000313" key="4">
    <source>
        <dbReference type="EMBL" id="KAF2130477.1"/>
    </source>
</evidence>
<dbReference type="CDD" id="cd00022">
    <property type="entry name" value="BIR"/>
    <property type="match status" value="2"/>
</dbReference>
<evidence type="ECO:0000256" key="3">
    <source>
        <dbReference type="SAM" id="MobiDB-lite"/>
    </source>
</evidence>
<dbReference type="GO" id="GO:0046872">
    <property type="term" value="F:metal ion binding"/>
    <property type="evidence" value="ECO:0007669"/>
    <property type="project" value="UniProtKB-KW"/>
</dbReference>
<dbReference type="Pfam" id="PF00653">
    <property type="entry name" value="BIR"/>
    <property type="match status" value="2"/>
</dbReference>
<evidence type="ECO:0000256" key="1">
    <source>
        <dbReference type="ARBA" id="ARBA00022723"/>
    </source>
</evidence>
<accession>A0A6A6AHU2</accession>
<keyword evidence="5" id="KW-1185">Reference proteome</keyword>
<feature type="compositionally biased region" description="Basic residues" evidence="3">
    <location>
        <begin position="212"/>
        <end position="231"/>
    </location>
</feature>
<organism evidence="4 5">
    <name type="scientific">Dothidotthia symphoricarpi CBS 119687</name>
    <dbReference type="NCBI Taxonomy" id="1392245"/>
    <lineage>
        <taxon>Eukaryota</taxon>
        <taxon>Fungi</taxon>
        <taxon>Dikarya</taxon>
        <taxon>Ascomycota</taxon>
        <taxon>Pezizomycotina</taxon>
        <taxon>Dothideomycetes</taxon>
        <taxon>Pleosporomycetidae</taxon>
        <taxon>Pleosporales</taxon>
        <taxon>Dothidotthiaceae</taxon>
        <taxon>Dothidotthia</taxon>
    </lineage>
</organism>
<dbReference type="PANTHER" id="PTHR46771:SF5">
    <property type="entry name" value="DETERIN"/>
    <property type="match status" value="1"/>
</dbReference>
<dbReference type="InterPro" id="IPR051190">
    <property type="entry name" value="Baculoviral_IAP"/>
</dbReference>
<proteinExistence type="predicted"/>
<dbReference type="OrthoDB" id="2196114at2759"/>
<dbReference type="PROSITE" id="PS50143">
    <property type="entry name" value="BIR_REPEAT_2"/>
    <property type="match status" value="2"/>
</dbReference>
<dbReference type="Gene3D" id="1.10.1170.10">
    <property type="entry name" value="Inhibitor Of Apoptosis Protein (2mihbC-IAP-1), Chain A"/>
    <property type="match status" value="2"/>
</dbReference>
<feature type="compositionally biased region" description="Low complexity" evidence="3">
    <location>
        <begin position="232"/>
        <end position="241"/>
    </location>
</feature>
<evidence type="ECO:0000256" key="2">
    <source>
        <dbReference type="ARBA" id="ARBA00022833"/>
    </source>
</evidence>
<dbReference type="Proteomes" id="UP000799771">
    <property type="component" value="Unassembled WGS sequence"/>
</dbReference>
<keyword evidence="2" id="KW-0862">Zinc</keyword>
<protein>
    <submittedName>
        <fullName evidence="4">Inhibitor of apoptosis repeat-containing protein</fullName>
    </submittedName>
</protein>
<feature type="compositionally biased region" description="Basic residues" evidence="3">
    <location>
        <begin position="22"/>
        <end position="35"/>
    </location>
</feature>
<reference evidence="4" key="1">
    <citation type="journal article" date="2020" name="Stud. Mycol.">
        <title>101 Dothideomycetes genomes: a test case for predicting lifestyles and emergence of pathogens.</title>
        <authorList>
            <person name="Haridas S."/>
            <person name="Albert R."/>
            <person name="Binder M."/>
            <person name="Bloem J."/>
            <person name="Labutti K."/>
            <person name="Salamov A."/>
            <person name="Andreopoulos B."/>
            <person name="Baker S."/>
            <person name="Barry K."/>
            <person name="Bills G."/>
            <person name="Bluhm B."/>
            <person name="Cannon C."/>
            <person name="Castanera R."/>
            <person name="Culley D."/>
            <person name="Daum C."/>
            <person name="Ezra D."/>
            <person name="Gonzalez J."/>
            <person name="Henrissat B."/>
            <person name="Kuo A."/>
            <person name="Liang C."/>
            <person name="Lipzen A."/>
            <person name="Lutzoni F."/>
            <person name="Magnuson J."/>
            <person name="Mondo S."/>
            <person name="Nolan M."/>
            <person name="Ohm R."/>
            <person name="Pangilinan J."/>
            <person name="Park H.-J."/>
            <person name="Ramirez L."/>
            <person name="Alfaro M."/>
            <person name="Sun H."/>
            <person name="Tritt A."/>
            <person name="Yoshinaga Y."/>
            <person name="Zwiers L.-H."/>
            <person name="Turgeon B."/>
            <person name="Goodwin S."/>
            <person name="Spatafora J."/>
            <person name="Crous P."/>
            <person name="Grigoriev I."/>
        </authorList>
    </citation>
    <scope>NUCLEOTIDE SEQUENCE</scope>
    <source>
        <strain evidence="4">CBS 119687</strain>
    </source>
</reference>
<gene>
    <name evidence="4" type="ORF">P153DRAFT_288641</name>
</gene>
<dbReference type="EMBL" id="ML977504">
    <property type="protein sequence ID" value="KAF2130477.1"/>
    <property type="molecule type" value="Genomic_DNA"/>
</dbReference>
<dbReference type="SMART" id="SM00238">
    <property type="entry name" value="BIR"/>
    <property type="match status" value="2"/>
</dbReference>
<feature type="compositionally biased region" description="Polar residues" evidence="3">
    <location>
        <begin position="312"/>
        <end position="329"/>
    </location>
</feature>
<feature type="compositionally biased region" description="Polar residues" evidence="3">
    <location>
        <begin position="258"/>
        <end position="271"/>
    </location>
</feature>
<sequence length="451" mass="49490">MDASLTCVQARLATFQGSTGNKLRRTSSRSKKAAPKAKNAWPLAAPSAQDLAYAGFVWRPTSASPDNVQCFACHCQLDGWEESDNPAYEHLTHSPSCGYAAVICIRLRNGDPGRTEEDPTSESMTAARRDTFADLWPLDTAAGFPGPDQLAAAGWYYDPTEETSDGVTCPYCSLSLDAWDAGDDPLEEHRRRAADCLFFSLSELYHPTTKPAPKKGKRASTTKATKAKRASTRSSIASTTKKSTRGKKRTSEEVEDFPTNTVDMEHTGSTQSKKRTSEQVDGFEDVMESPKRLRYSSISSLPDSLPAGTPKKTPSGQRESFDMSSLPNSLLVSTPKRTPDSMKAGGLQQIWQPIEIDAFFKDDHHLDQLMSDVLIDAGLDTIDPSKNPEDLHAAVMAGLTDAEKDMTVEQWIIYNAHRGEAKLRMQCQQQIAAFEAETKRAMAALDKIVIV</sequence>
<dbReference type="RefSeq" id="XP_033524864.1">
    <property type="nucleotide sequence ID" value="XM_033663605.1"/>
</dbReference>
<feature type="region of interest" description="Disordered" evidence="3">
    <location>
        <begin position="208"/>
        <end position="329"/>
    </location>
</feature>
<dbReference type="SUPFAM" id="SSF57924">
    <property type="entry name" value="Inhibitor of apoptosis (IAP) repeat"/>
    <property type="match status" value="2"/>
</dbReference>
<keyword evidence="1" id="KW-0479">Metal-binding</keyword>
<feature type="region of interest" description="Disordered" evidence="3">
    <location>
        <begin position="19"/>
        <end position="39"/>
    </location>
</feature>
<dbReference type="GeneID" id="54404037"/>
<dbReference type="PANTHER" id="PTHR46771">
    <property type="entry name" value="DETERIN"/>
    <property type="match status" value="1"/>
</dbReference>
<dbReference type="InterPro" id="IPR001370">
    <property type="entry name" value="BIR_rpt"/>
</dbReference>
<name>A0A6A6AHU2_9PLEO</name>
<evidence type="ECO:0000313" key="5">
    <source>
        <dbReference type="Proteomes" id="UP000799771"/>
    </source>
</evidence>
<dbReference type="AlphaFoldDB" id="A0A6A6AHU2"/>